<gene>
    <name evidence="2" type="ORF">FNV43_RR09747</name>
</gene>
<dbReference type="AlphaFoldDB" id="A0A8K0HBW9"/>
<dbReference type="PANTHER" id="PTHR47253">
    <property type="match status" value="1"/>
</dbReference>
<protein>
    <submittedName>
        <fullName evidence="2">Uncharacterized protein</fullName>
    </submittedName>
</protein>
<dbReference type="GO" id="GO:0004553">
    <property type="term" value="F:hydrolase activity, hydrolyzing O-glycosyl compounds"/>
    <property type="evidence" value="ECO:0007669"/>
    <property type="project" value="InterPro"/>
</dbReference>
<evidence type="ECO:0000313" key="3">
    <source>
        <dbReference type="Proteomes" id="UP000796880"/>
    </source>
</evidence>
<comment type="caution">
    <text evidence="2">The sequence shown here is derived from an EMBL/GenBank/DDBJ whole genome shotgun (WGS) entry which is preliminary data.</text>
</comment>
<comment type="similarity">
    <text evidence="1">Belongs to the glycosyl hydrolase 1 family.</text>
</comment>
<dbReference type="GO" id="GO:0042372">
    <property type="term" value="P:phylloquinone biosynthetic process"/>
    <property type="evidence" value="ECO:0007669"/>
    <property type="project" value="TreeGrafter"/>
</dbReference>
<dbReference type="EMBL" id="VOIH02000004">
    <property type="protein sequence ID" value="KAF3449023.1"/>
    <property type="molecule type" value="Genomic_DNA"/>
</dbReference>
<evidence type="ECO:0000256" key="1">
    <source>
        <dbReference type="ARBA" id="ARBA00010838"/>
    </source>
</evidence>
<dbReference type="SUPFAM" id="SSF51445">
    <property type="entry name" value="(Trans)glycosidases"/>
    <property type="match status" value="1"/>
</dbReference>
<dbReference type="PANTHER" id="PTHR47253:SF4">
    <property type="entry name" value="ISOCHORISMATE SYNTHASE 2, CHLOROPLASTIC"/>
    <property type="match status" value="1"/>
</dbReference>
<reference evidence="2" key="1">
    <citation type="submission" date="2020-03" db="EMBL/GenBank/DDBJ databases">
        <title>A high-quality chromosome-level genome assembly of a woody plant with both climbing and erect habits, Rhamnella rubrinervis.</title>
        <authorList>
            <person name="Lu Z."/>
            <person name="Yang Y."/>
            <person name="Zhu X."/>
            <person name="Sun Y."/>
        </authorList>
    </citation>
    <scope>NUCLEOTIDE SEQUENCE</scope>
    <source>
        <strain evidence="2">BYM</strain>
        <tissue evidence="2">Leaf</tissue>
    </source>
</reference>
<dbReference type="GO" id="GO:0008909">
    <property type="term" value="F:isochorismate synthase activity"/>
    <property type="evidence" value="ECO:0007669"/>
    <property type="project" value="InterPro"/>
</dbReference>
<dbReference type="Pfam" id="PF00232">
    <property type="entry name" value="Glyco_hydro_1"/>
    <property type="match status" value="1"/>
</dbReference>
<dbReference type="PRINTS" id="PR00131">
    <property type="entry name" value="GLHYDRLASE1"/>
</dbReference>
<dbReference type="InterPro" id="IPR005801">
    <property type="entry name" value="ADC_synthase"/>
</dbReference>
<evidence type="ECO:0000313" key="2">
    <source>
        <dbReference type="EMBL" id="KAF3449023.1"/>
    </source>
</evidence>
<dbReference type="GO" id="GO:0005975">
    <property type="term" value="P:carbohydrate metabolic process"/>
    <property type="evidence" value="ECO:0007669"/>
    <property type="project" value="InterPro"/>
</dbReference>
<dbReference type="OrthoDB" id="65569at2759"/>
<organism evidence="2 3">
    <name type="scientific">Rhamnella rubrinervis</name>
    <dbReference type="NCBI Taxonomy" id="2594499"/>
    <lineage>
        <taxon>Eukaryota</taxon>
        <taxon>Viridiplantae</taxon>
        <taxon>Streptophyta</taxon>
        <taxon>Embryophyta</taxon>
        <taxon>Tracheophyta</taxon>
        <taxon>Spermatophyta</taxon>
        <taxon>Magnoliopsida</taxon>
        <taxon>eudicotyledons</taxon>
        <taxon>Gunneridae</taxon>
        <taxon>Pentapetalae</taxon>
        <taxon>rosids</taxon>
        <taxon>fabids</taxon>
        <taxon>Rosales</taxon>
        <taxon>Rhamnaceae</taxon>
        <taxon>rhamnoid group</taxon>
        <taxon>Rhamneae</taxon>
        <taxon>Rhamnella</taxon>
    </lineage>
</organism>
<proteinExistence type="inferred from homology"/>
<dbReference type="InterPro" id="IPR001360">
    <property type="entry name" value="Glyco_hydro_1"/>
</dbReference>
<dbReference type="Proteomes" id="UP000796880">
    <property type="component" value="Unassembled WGS sequence"/>
</dbReference>
<dbReference type="Gene3D" id="3.20.20.80">
    <property type="entry name" value="Glycosidases"/>
    <property type="match status" value="1"/>
</dbReference>
<dbReference type="SUPFAM" id="SSF56322">
    <property type="entry name" value="ADC synthase"/>
    <property type="match status" value="1"/>
</dbReference>
<accession>A0A8K0HBW9</accession>
<dbReference type="GO" id="GO:0009536">
    <property type="term" value="C:plastid"/>
    <property type="evidence" value="ECO:0007669"/>
    <property type="project" value="TreeGrafter"/>
</dbReference>
<sequence>MNQQESFPVVFSDDVHGSSDTHCSDYPLAVFVQIQVVLARSSRVITATDIDPVTWLACLQPEQLFHRKWLGIQSEALAGTVPEDVCNDVVVQPKKSIRKLPRVQHLYAKLTGRLKSEDDEVVIDILFLIGHMILSRRIRAPPPPLTVGALKQFYNFTGVPEPNNSTVPVKEALKDSIRIRYLHDHLFYLLKSVKDGVNMKGYYVWASHDNFEWASGYTIRFGLTFIDYKNNLKRHLKYSALWLKMYLLN</sequence>
<dbReference type="InterPro" id="IPR017853">
    <property type="entry name" value="GH"/>
</dbReference>
<keyword evidence="3" id="KW-1185">Reference proteome</keyword>
<name>A0A8K0HBW9_9ROSA</name>
<dbReference type="InterPro" id="IPR044250">
    <property type="entry name" value="MenF-like"/>
</dbReference>